<keyword evidence="1" id="KW-0812">Transmembrane</keyword>
<protein>
    <submittedName>
        <fullName evidence="2">Uncharacterized protein</fullName>
    </submittedName>
</protein>
<keyword evidence="1" id="KW-1133">Transmembrane helix</keyword>
<feature type="transmembrane region" description="Helical" evidence="1">
    <location>
        <begin position="513"/>
        <end position="530"/>
    </location>
</feature>
<comment type="caution">
    <text evidence="2">The sequence shown here is derived from an EMBL/GenBank/DDBJ whole genome shotgun (WGS) entry which is preliminary data.</text>
</comment>
<feature type="transmembrane region" description="Helical" evidence="1">
    <location>
        <begin position="250"/>
        <end position="274"/>
    </location>
</feature>
<organism evidence="2 3">
    <name type="scientific">Trypanosoma equiperdum</name>
    <dbReference type="NCBI Taxonomy" id="5694"/>
    <lineage>
        <taxon>Eukaryota</taxon>
        <taxon>Discoba</taxon>
        <taxon>Euglenozoa</taxon>
        <taxon>Kinetoplastea</taxon>
        <taxon>Metakinetoplastina</taxon>
        <taxon>Trypanosomatida</taxon>
        <taxon>Trypanosomatidae</taxon>
        <taxon>Trypanosoma</taxon>
    </lineage>
</organism>
<reference evidence="2" key="1">
    <citation type="submission" date="2016-09" db="EMBL/GenBank/DDBJ databases">
        <authorList>
            <person name="Hebert L."/>
            <person name="Moumen B."/>
        </authorList>
    </citation>
    <scope>NUCLEOTIDE SEQUENCE [LARGE SCALE GENOMIC DNA]</scope>
    <source>
        <strain evidence="2">OVI</strain>
    </source>
</reference>
<dbReference type="VEuPathDB" id="TriTrypDB:TEOVI_000288800"/>
<name>A0A1G4IFX4_TRYEQ</name>
<accession>A0A1G4IFX4</accession>
<feature type="transmembrane region" description="Helical" evidence="1">
    <location>
        <begin position="140"/>
        <end position="163"/>
    </location>
</feature>
<evidence type="ECO:0000313" key="2">
    <source>
        <dbReference type="EMBL" id="SCU71307.1"/>
    </source>
</evidence>
<dbReference type="Proteomes" id="UP000195570">
    <property type="component" value="Unassembled WGS sequence"/>
</dbReference>
<dbReference type="GeneID" id="92376828"/>
<feature type="transmembrane region" description="Helical" evidence="1">
    <location>
        <begin position="21"/>
        <end position="38"/>
    </location>
</feature>
<keyword evidence="1" id="KW-0472">Membrane</keyword>
<dbReference type="RefSeq" id="XP_067081987.1">
    <property type="nucleotide sequence ID" value="XM_067225886.1"/>
</dbReference>
<gene>
    <name evidence="2" type="ORF">TEOVI_000288800</name>
</gene>
<dbReference type="EMBL" id="CZPT02001617">
    <property type="protein sequence ID" value="SCU71307.1"/>
    <property type="molecule type" value="Genomic_DNA"/>
</dbReference>
<sequence length="546" mass="59794">MTTILENDRAFRIESNRAMTVSTHLIAVVLAFLTLILAPTEVEGVPAIQYKTSTRRTMNCDRFTKNIDECDTDKYHTLLLLQALPYILVAVSLLFFIPIYFVCKYVFDCCGGRRQSVNFCHPDKRSATVYNRMDLLRPRIFAVVAAVVCLAAAILGCLAMLVIQQCMRDVRSRVRNIVDMAVGYEKLHMSAMKVALYNSETDSEYPFLLSSLESNGPQLNTLFRSRVETVKGIYDRTVLSAVNAGRRAGFWMLGLFLAPTVLTLVGLPVAFCNYRRYVSMFLFLFIGVFGIIVWTTAGAFAALNFFITDSCFEVEEFAEGRSNILTALSECDETSLTRPTAIIESLFKSQAGKTCEILKPYCYNDGQDSTSSATSGSVFSCPKDMSCDNVTDLQMAAWVDSTIVIAQGIVNNSGALQEAKNKGHFCSSVRDGGMCDLRKCASDCKLGNSLSNVGRVAKSVLVGVTAVSRARAMHETVGSALGSCESVLTTLASAMLSPCKTATKSLFVVEECLGLLGLGCILAMFVYAIGAKRFISLKKAYVPQND</sequence>
<evidence type="ECO:0000256" key="1">
    <source>
        <dbReference type="SAM" id="Phobius"/>
    </source>
</evidence>
<evidence type="ECO:0000313" key="3">
    <source>
        <dbReference type="Proteomes" id="UP000195570"/>
    </source>
</evidence>
<keyword evidence="3" id="KW-1185">Reference proteome</keyword>
<feature type="transmembrane region" description="Helical" evidence="1">
    <location>
        <begin position="83"/>
        <end position="107"/>
    </location>
</feature>
<dbReference type="AlphaFoldDB" id="A0A1G4IFX4"/>
<feature type="transmembrane region" description="Helical" evidence="1">
    <location>
        <begin position="281"/>
        <end position="307"/>
    </location>
</feature>
<proteinExistence type="predicted"/>